<dbReference type="PANTHER" id="PTHR21301">
    <property type="entry name" value="REVERSE TRANSCRIPTASE"/>
    <property type="match status" value="1"/>
</dbReference>
<dbReference type="Pfam" id="PF26215">
    <property type="entry name" value="HTH_animal"/>
    <property type="match status" value="1"/>
</dbReference>
<keyword evidence="4" id="KW-1185">Reference proteome</keyword>
<dbReference type="InterPro" id="IPR058912">
    <property type="entry name" value="HTH_animal"/>
</dbReference>
<sequence length="332" mass="38892">MARLILDTNCFAYNNKYYKQIRGAAMGSAFTQVLANIYMFEWEQDLIQYQEKHNGIYGRLNSIEEIYRELEKAQHKDINIKITTIISTSVHFLDVTITNGNGKLRTSIYHKPTTEPYILSYTSDPPRHIHRNIPYEALLRAARICLHVNDFYFERIRIDMSLLFNHYPPSYINKQINRFFRLNNAMSVLHELNEDVYHHLHQTLLRQPTRREKTLINMMHHPTITTGATPEKLFWRNFDYANMIDYNLVEIYGPQVTKIFETQAKFLLQDARVLALVTTSSIAYFSNQSTILLDNCNYMKKGLASYSLITTCSGVFILTNGEHQFALFVYSK</sequence>
<name>A0A816BQ79_9BILA</name>
<evidence type="ECO:0000313" key="4">
    <source>
        <dbReference type="Proteomes" id="UP000663870"/>
    </source>
</evidence>
<accession>A0A816BQ79</accession>
<dbReference type="PANTHER" id="PTHR21301:SF10">
    <property type="entry name" value="REVERSE TRANSCRIPTASE DOMAIN-CONTAINING PROTEIN"/>
    <property type="match status" value="1"/>
</dbReference>
<comment type="caution">
    <text evidence="3">The sequence shown here is derived from an EMBL/GenBank/DDBJ whole genome shotgun (WGS) entry which is preliminary data.</text>
</comment>
<dbReference type="Proteomes" id="UP000663854">
    <property type="component" value="Unassembled WGS sequence"/>
</dbReference>
<gene>
    <name evidence="3" type="ORF">JXQ802_LOCUS49630</name>
    <name evidence="2" type="ORF">PYM288_LOCUS33512</name>
</gene>
<dbReference type="EMBL" id="CAJNOH010004590">
    <property type="protein sequence ID" value="CAF1374108.1"/>
    <property type="molecule type" value="Genomic_DNA"/>
</dbReference>
<proteinExistence type="predicted"/>
<dbReference type="AlphaFoldDB" id="A0A816BQ79"/>
<evidence type="ECO:0000313" key="2">
    <source>
        <dbReference type="EMBL" id="CAF1374108.1"/>
    </source>
</evidence>
<feature type="domain" description="Helix-turn-helix" evidence="1">
    <location>
        <begin position="117"/>
        <end position="177"/>
    </location>
</feature>
<evidence type="ECO:0000313" key="3">
    <source>
        <dbReference type="EMBL" id="CAF1613082.1"/>
    </source>
</evidence>
<feature type="non-terminal residue" evidence="3">
    <location>
        <position position="332"/>
    </location>
</feature>
<organism evidence="3 4">
    <name type="scientific">Rotaria sordida</name>
    <dbReference type="NCBI Taxonomy" id="392033"/>
    <lineage>
        <taxon>Eukaryota</taxon>
        <taxon>Metazoa</taxon>
        <taxon>Spiralia</taxon>
        <taxon>Gnathifera</taxon>
        <taxon>Rotifera</taxon>
        <taxon>Eurotatoria</taxon>
        <taxon>Bdelloidea</taxon>
        <taxon>Philodinida</taxon>
        <taxon>Philodinidae</taxon>
        <taxon>Rotaria</taxon>
    </lineage>
</organism>
<dbReference type="Proteomes" id="UP000663870">
    <property type="component" value="Unassembled WGS sequence"/>
</dbReference>
<dbReference type="EMBL" id="CAJNOL010006034">
    <property type="protein sequence ID" value="CAF1613082.1"/>
    <property type="molecule type" value="Genomic_DNA"/>
</dbReference>
<evidence type="ECO:0000259" key="1">
    <source>
        <dbReference type="Pfam" id="PF26215"/>
    </source>
</evidence>
<reference evidence="3" key="1">
    <citation type="submission" date="2021-02" db="EMBL/GenBank/DDBJ databases">
        <authorList>
            <person name="Nowell W R."/>
        </authorList>
    </citation>
    <scope>NUCLEOTIDE SEQUENCE</scope>
</reference>
<protein>
    <recommendedName>
        <fullName evidence="1">Helix-turn-helix domain-containing protein</fullName>
    </recommendedName>
</protein>